<keyword evidence="6 10" id="KW-0067">ATP-binding</keyword>
<evidence type="ECO:0000259" key="9">
    <source>
        <dbReference type="PROSITE" id="PS50893"/>
    </source>
</evidence>
<feature type="compositionally biased region" description="Polar residues" evidence="8">
    <location>
        <begin position="364"/>
        <end position="376"/>
    </location>
</feature>
<feature type="region of interest" description="Disordered" evidence="8">
    <location>
        <begin position="347"/>
        <end position="376"/>
    </location>
</feature>
<dbReference type="Pfam" id="PF00005">
    <property type="entry name" value="ABC_tran"/>
    <property type="match status" value="1"/>
</dbReference>
<dbReference type="PROSITE" id="PS50893">
    <property type="entry name" value="ABC_TRANSPORTER_2"/>
    <property type="match status" value="1"/>
</dbReference>
<reference evidence="10" key="1">
    <citation type="submission" date="2019-11" db="EMBL/GenBank/DDBJ databases">
        <authorList>
            <person name="Feng L."/>
        </authorList>
    </citation>
    <scope>NUCLEOTIDE SEQUENCE</scope>
    <source>
        <strain evidence="10">VrattiLFYP33</strain>
    </source>
</reference>
<gene>
    <name evidence="10" type="primary">oppD_2</name>
    <name evidence="10" type="ORF">VRLFYP33_01639</name>
</gene>
<dbReference type="SUPFAM" id="SSF52540">
    <property type="entry name" value="P-loop containing nucleoside triphosphate hydrolases"/>
    <property type="match status" value="1"/>
</dbReference>
<dbReference type="InterPro" id="IPR017871">
    <property type="entry name" value="ABC_transporter-like_CS"/>
</dbReference>
<evidence type="ECO:0000256" key="2">
    <source>
        <dbReference type="ARBA" id="ARBA00005417"/>
    </source>
</evidence>
<protein>
    <submittedName>
        <fullName evidence="10">Oligopeptide transport ATP-binding protein OppD</fullName>
    </submittedName>
</protein>
<dbReference type="PANTHER" id="PTHR43297:SF2">
    <property type="entry name" value="DIPEPTIDE TRANSPORT ATP-BINDING PROTEIN DPPD"/>
    <property type="match status" value="1"/>
</dbReference>
<dbReference type="PANTHER" id="PTHR43297">
    <property type="entry name" value="OLIGOPEPTIDE TRANSPORT ATP-BINDING PROTEIN APPD"/>
    <property type="match status" value="1"/>
</dbReference>
<proteinExistence type="inferred from homology"/>
<accession>A0A6N3DME6</accession>
<dbReference type="FunFam" id="3.40.50.300:FF:000016">
    <property type="entry name" value="Oligopeptide ABC transporter ATP-binding component"/>
    <property type="match status" value="1"/>
</dbReference>
<evidence type="ECO:0000313" key="10">
    <source>
        <dbReference type="EMBL" id="VYU28279.1"/>
    </source>
</evidence>
<evidence type="ECO:0000256" key="7">
    <source>
        <dbReference type="ARBA" id="ARBA00023136"/>
    </source>
</evidence>
<evidence type="ECO:0000256" key="4">
    <source>
        <dbReference type="ARBA" id="ARBA00022475"/>
    </source>
</evidence>
<dbReference type="NCBIfam" id="TIGR01727">
    <property type="entry name" value="oligo_HPY"/>
    <property type="match status" value="1"/>
</dbReference>
<dbReference type="InterPro" id="IPR013563">
    <property type="entry name" value="Oligopep_ABC_C"/>
</dbReference>
<sequence length="376" mass="40449">MSLVTMENLRVTFHTFAGDVEVVRDVSLKLEAGEVLGIVGESGCGKSVTVQALMGLLPRDITTVKAEALQVADTDCKDFGEASWRHLRGSSVAMVFQDPMTALNPILSVGTQLIESIKLRAKRSGETLGDVKAEAAALLQKVGISDPDRRLAQYPHELSGGMRQRVVIAMALAGKPRLLLADEPTTALDVTTEAQILLLLKELIKTEHMGLIIISHNLRVIAQMCDRMAVMYAGQIVEEGTVEALLGNPRHPYLQGLLQSLPTMATTKLQAIGGQPPDLYSLPMGCSFHPRCPKAMRICAREMPRLENNLRCWLAKAKITPCPTVSGELLEKCDAYCNRLAAANDAEGQSVEGEPATATAPLGATNNTNAEGTVKS</sequence>
<evidence type="ECO:0000256" key="6">
    <source>
        <dbReference type="ARBA" id="ARBA00022840"/>
    </source>
</evidence>
<dbReference type="InterPro" id="IPR003439">
    <property type="entry name" value="ABC_transporter-like_ATP-bd"/>
</dbReference>
<comment type="subcellular location">
    <subcellularLocation>
        <location evidence="1">Cell membrane</location>
        <topology evidence="1">Peripheral membrane protein</topology>
    </subcellularLocation>
</comment>
<dbReference type="GO" id="GO:0015833">
    <property type="term" value="P:peptide transport"/>
    <property type="evidence" value="ECO:0007669"/>
    <property type="project" value="InterPro"/>
</dbReference>
<dbReference type="InterPro" id="IPR003593">
    <property type="entry name" value="AAA+_ATPase"/>
</dbReference>
<feature type="domain" description="ABC transporter" evidence="9">
    <location>
        <begin position="4"/>
        <end position="258"/>
    </location>
</feature>
<evidence type="ECO:0000256" key="3">
    <source>
        <dbReference type="ARBA" id="ARBA00022448"/>
    </source>
</evidence>
<dbReference type="InterPro" id="IPR027417">
    <property type="entry name" value="P-loop_NTPase"/>
</dbReference>
<dbReference type="InterPro" id="IPR050388">
    <property type="entry name" value="ABC_Ni/Peptide_Import"/>
</dbReference>
<dbReference type="Gene3D" id="3.40.50.300">
    <property type="entry name" value="P-loop containing nucleotide triphosphate hydrolases"/>
    <property type="match status" value="1"/>
</dbReference>
<evidence type="ECO:0000256" key="1">
    <source>
        <dbReference type="ARBA" id="ARBA00004202"/>
    </source>
</evidence>
<evidence type="ECO:0000256" key="8">
    <source>
        <dbReference type="SAM" id="MobiDB-lite"/>
    </source>
</evidence>
<dbReference type="CDD" id="cd03257">
    <property type="entry name" value="ABC_NikE_OppD_transporters"/>
    <property type="match status" value="1"/>
</dbReference>
<dbReference type="EMBL" id="CACRUX010000057">
    <property type="protein sequence ID" value="VYU28279.1"/>
    <property type="molecule type" value="Genomic_DNA"/>
</dbReference>
<dbReference type="RefSeq" id="WP_021840841.1">
    <property type="nucleotide sequence ID" value="NZ_CACRUX010000057.1"/>
</dbReference>
<keyword evidence="7" id="KW-0472">Membrane</keyword>
<keyword evidence="5" id="KW-0547">Nucleotide-binding</keyword>
<dbReference type="SMART" id="SM00382">
    <property type="entry name" value="AAA"/>
    <property type="match status" value="1"/>
</dbReference>
<organism evidence="10">
    <name type="scientific">Veillonella ratti</name>
    <dbReference type="NCBI Taxonomy" id="103892"/>
    <lineage>
        <taxon>Bacteria</taxon>
        <taxon>Bacillati</taxon>
        <taxon>Bacillota</taxon>
        <taxon>Negativicutes</taxon>
        <taxon>Veillonellales</taxon>
        <taxon>Veillonellaceae</taxon>
        <taxon>Veillonella</taxon>
    </lineage>
</organism>
<name>A0A6N3DME6_9FIRM</name>
<dbReference type="GO" id="GO:0016887">
    <property type="term" value="F:ATP hydrolysis activity"/>
    <property type="evidence" value="ECO:0007669"/>
    <property type="project" value="InterPro"/>
</dbReference>
<dbReference type="GO" id="GO:0005886">
    <property type="term" value="C:plasma membrane"/>
    <property type="evidence" value="ECO:0007669"/>
    <property type="project" value="UniProtKB-SubCell"/>
</dbReference>
<dbReference type="AlphaFoldDB" id="A0A6N3DME6"/>
<keyword evidence="3" id="KW-0813">Transport</keyword>
<evidence type="ECO:0000256" key="5">
    <source>
        <dbReference type="ARBA" id="ARBA00022741"/>
    </source>
</evidence>
<dbReference type="Pfam" id="PF08352">
    <property type="entry name" value="oligo_HPY"/>
    <property type="match status" value="1"/>
</dbReference>
<comment type="similarity">
    <text evidence="2">Belongs to the ABC transporter superfamily.</text>
</comment>
<dbReference type="PROSITE" id="PS00211">
    <property type="entry name" value="ABC_TRANSPORTER_1"/>
    <property type="match status" value="1"/>
</dbReference>
<dbReference type="GO" id="GO:0005524">
    <property type="term" value="F:ATP binding"/>
    <property type="evidence" value="ECO:0007669"/>
    <property type="project" value="UniProtKB-KW"/>
</dbReference>
<keyword evidence="4" id="KW-1003">Cell membrane</keyword>